<dbReference type="Proteomes" id="UP000299102">
    <property type="component" value="Unassembled WGS sequence"/>
</dbReference>
<dbReference type="EMBL" id="BGZK01000254">
    <property type="protein sequence ID" value="GBP31991.1"/>
    <property type="molecule type" value="Genomic_DNA"/>
</dbReference>
<protein>
    <submittedName>
        <fullName evidence="1">Uncharacterized protein</fullName>
    </submittedName>
</protein>
<keyword evidence="2" id="KW-1185">Reference proteome</keyword>
<comment type="caution">
    <text evidence="1">The sequence shown here is derived from an EMBL/GenBank/DDBJ whole genome shotgun (WGS) entry which is preliminary data.</text>
</comment>
<sequence>MLRSVADAIKKLRYLSDIQTARLVYFSCLLSLRSRGILLWGHAADVHRIFVLRKRAIRVTHKASFVPLRTSVVALRVCTYCDYFVFRPQPPLDFGRGSVSNPDPDTGPGPVAAHEITSFIVK</sequence>
<reference evidence="1 2" key="1">
    <citation type="journal article" date="2019" name="Commun. Biol.">
        <title>The bagworm genome reveals a unique fibroin gene that provides high tensile strength.</title>
        <authorList>
            <person name="Kono N."/>
            <person name="Nakamura H."/>
            <person name="Ohtoshi R."/>
            <person name="Tomita M."/>
            <person name="Numata K."/>
            <person name="Arakawa K."/>
        </authorList>
    </citation>
    <scope>NUCLEOTIDE SEQUENCE [LARGE SCALE GENOMIC DNA]</scope>
</reference>
<gene>
    <name evidence="1" type="ORF">EVAR_21024_1</name>
</gene>
<evidence type="ECO:0000313" key="1">
    <source>
        <dbReference type="EMBL" id="GBP31991.1"/>
    </source>
</evidence>
<accession>A0A4C1UZU0</accession>
<proteinExistence type="predicted"/>
<organism evidence="1 2">
    <name type="scientific">Eumeta variegata</name>
    <name type="common">Bagworm moth</name>
    <name type="synonym">Eumeta japonica</name>
    <dbReference type="NCBI Taxonomy" id="151549"/>
    <lineage>
        <taxon>Eukaryota</taxon>
        <taxon>Metazoa</taxon>
        <taxon>Ecdysozoa</taxon>
        <taxon>Arthropoda</taxon>
        <taxon>Hexapoda</taxon>
        <taxon>Insecta</taxon>
        <taxon>Pterygota</taxon>
        <taxon>Neoptera</taxon>
        <taxon>Endopterygota</taxon>
        <taxon>Lepidoptera</taxon>
        <taxon>Glossata</taxon>
        <taxon>Ditrysia</taxon>
        <taxon>Tineoidea</taxon>
        <taxon>Psychidae</taxon>
        <taxon>Oiketicinae</taxon>
        <taxon>Eumeta</taxon>
    </lineage>
</organism>
<dbReference type="OrthoDB" id="414730at2759"/>
<name>A0A4C1UZU0_EUMVA</name>
<dbReference type="AlphaFoldDB" id="A0A4C1UZU0"/>
<evidence type="ECO:0000313" key="2">
    <source>
        <dbReference type="Proteomes" id="UP000299102"/>
    </source>
</evidence>